<dbReference type="InterPro" id="IPR010998">
    <property type="entry name" value="Integrase_recombinase_N"/>
</dbReference>
<protein>
    <submittedName>
        <fullName evidence="7">Site-specific integrase</fullName>
    </submittedName>
</protein>
<dbReference type="KEGG" id="spib:G8759_25345"/>
<dbReference type="PANTHER" id="PTHR30349">
    <property type="entry name" value="PHAGE INTEGRASE-RELATED"/>
    <property type="match status" value="1"/>
</dbReference>
<dbReference type="AlphaFoldDB" id="A0A6G9ATC1"/>
<evidence type="ECO:0000256" key="1">
    <source>
        <dbReference type="ARBA" id="ARBA00008857"/>
    </source>
</evidence>
<dbReference type="Gene3D" id="1.10.150.130">
    <property type="match status" value="1"/>
</dbReference>
<dbReference type="GO" id="GO:0006310">
    <property type="term" value="P:DNA recombination"/>
    <property type="evidence" value="ECO:0007669"/>
    <property type="project" value="UniProtKB-KW"/>
</dbReference>
<dbReference type="GO" id="GO:0015074">
    <property type="term" value="P:DNA integration"/>
    <property type="evidence" value="ECO:0007669"/>
    <property type="project" value="UniProtKB-KW"/>
</dbReference>
<dbReference type="InterPro" id="IPR013762">
    <property type="entry name" value="Integrase-like_cat_sf"/>
</dbReference>
<dbReference type="RefSeq" id="WP_167214511.1">
    <property type="nucleotide sequence ID" value="NZ_CP050063.1"/>
</dbReference>
<evidence type="ECO:0000256" key="2">
    <source>
        <dbReference type="ARBA" id="ARBA00022908"/>
    </source>
</evidence>
<proteinExistence type="inferred from homology"/>
<dbReference type="PANTHER" id="PTHR30349:SF41">
    <property type="entry name" value="INTEGRASE_RECOMBINASE PROTEIN MJ0367-RELATED"/>
    <property type="match status" value="1"/>
</dbReference>
<reference evidence="7 8" key="1">
    <citation type="submission" date="2020-03" db="EMBL/GenBank/DDBJ databases">
        <authorList>
            <person name="Kim M.K."/>
        </authorList>
    </citation>
    <scope>NUCLEOTIDE SEQUENCE [LARGE SCALE GENOMIC DNA]</scope>
    <source>
        <strain evidence="7 8">BT328</strain>
    </source>
</reference>
<evidence type="ECO:0000313" key="7">
    <source>
        <dbReference type="EMBL" id="QIP15721.1"/>
    </source>
</evidence>
<evidence type="ECO:0000259" key="6">
    <source>
        <dbReference type="PROSITE" id="PS51900"/>
    </source>
</evidence>
<keyword evidence="3 5" id="KW-0238">DNA-binding</keyword>
<evidence type="ECO:0000256" key="5">
    <source>
        <dbReference type="PROSITE-ProRule" id="PRU01248"/>
    </source>
</evidence>
<accession>A0A6G9ATC1</accession>
<evidence type="ECO:0000256" key="3">
    <source>
        <dbReference type="ARBA" id="ARBA00023125"/>
    </source>
</evidence>
<sequence>MRQVCDNKYRMKMGVKSAYPYKLARLMDHDDDLTKRWWVDYYAWSEAKEKLVRKRVEVTGPTLKLRQEKATAIIREVNQKLKKGFIINDGPVDEPVPIAKVESTTHIEAAIALYLSVKGNTLKKNSSKTYKSALNRFKTYLKQNNLLRLKIEKFTPAQAFAYIDGLTVELANKSVNNHLGAVESLFNFYLDRQQIKANPFIAVKRLPERPGKHMAFRPEQITRIKEACELTQDHQLWLFLNFMYFTLARPNSELRLLKVGDIGEKAIRIDGENAKANGTGFVLIAPGLEQLLQKHKIREYPAHYYVFGSDGTPGEKVVYEKYFYNQHRRILTLLKLHDLSYDLYGWKHTGVIALYRATKDVKLIQRQCRHKNLDQTDKYLRDLGLFLDENPLNGLAAL</sequence>
<dbReference type="GO" id="GO:0003677">
    <property type="term" value="F:DNA binding"/>
    <property type="evidence" value="ECO:0007669"/>
    <property type="project" value="UniProtKB-UniRule"/>
</dbReference>
<name>A0A6G9ATC1_9BACT</name>
<dbReference type="SUPFAM" id="SSF56349">
    <property type="entry name" value="DNA breaking-rejoining enzymes"/>
    <property type="match status" value="1"/>
</dbReference>
<organism evidence="7 8">
    <name type="scientific">Spirosoma aureum</name>
    <dbReference type="NCBI Taxonomy" id="2692134"/>
    <lineage>
        <taxon>Bacteria</taxon>
        <taxon>Pseudomonadati</taxon>
        <taxon>Bacteroidota</taxon>
        <taxon>Cytophagia</taxon>
        <taxon>Cytophagales</taxon>
        <taxon>Cytophagaceae</taxon>
        <taxon>Spirosoma</taxon>
    </lineage>
</organism>
<dbReference type="Proteomes" id="UP000501802">
    <property type="component" value="Chromosome"/>
</dbReference>
<keyword evidence="2" id="KW-0229">DNA integration</keyword>
<dbReference type="Gene3D" id="1.10.443.10">
    <property type="entry name" value="Intergrase catalytic core"/>
    <property type="match status" value="1"/>
</dbReference>
<dbReference type="InterPro" id="IPR044068">
    <property type="entry name" value="CB"/>
</dbReference>
<dbReference type="InterPro" id="IPR011010">
    <property type="entry name" value="DNA_brk_join_enz"/>
</dbReference>
<evidence type="ECO:0000313" key="8">
    <source>
        <dbReference type="Proteomes" id="UP000501802"/>
    </source>
</evidence>
<comment type="similarity">
    <text evidence="1">Belongs to the 'phage' integrase family.</text>
</comment>
<evidence type="ECO:0000256" key="4">
    <source>
        <dbReference type="ARBA" id="ARBA00023172"/>
    </source>
</evidence>
<keyword evidence="4" id="KW-0233">DNA recombination</keyword>
<dbReference type="EMBL" id="CP050063">
    <property type="protein sequence ID" value="QIP15721.1"/>
    <property type="molecule type" value="Genomic_DNA"/>
</dbReference>
<gene>
    <name evidence="7" type="ORF">G8759_25345</name>
</gene>
<keyword evidence="8" id="KW-1185">Reference proteome</keyword>
<dbReference type="CDD" id="cd00397">
    <property type="entry name" value="DNA_BRE_C"/>
    <property type="match status" value="1"/>
</dbReference>
<dbReference type="PROSITE" id="PS51900">
    <property type="entry name" value="CB"/>
    <property type="match status" value="1"/>
</dbReference>
<dbReference type="InterPro" id="IPR050090">
    <property type="entry name" value="Tyrosine_recombinase_XerCD"/>
</dbReference>
<feature type="domain" description="Core-binding (CB)" evidence="6">
    <location>
        <begin position="104"/>
        <end position="190"/>
    </location>
</feature>